<keyword evidence="3 6" id="KW-0378">Hydrolase</keyword>
<reference evidence="9 10" key="1">
    <citation type="submission" date="2019-10" db="EMBL/GenBank/DDBJ databases">
        <authorList>
            <person name="Nie G."/>
            <person name="Ming H."/>
            <person name="Yi B."/>
        </authorList>
    </citation>
    <scope>NUCLEOTIDE SEQUENCE [LARGE SCALE GENOMIC DNA]</scope>
    <source>
        <strain evidence="9 10">CFH 90414</strain>
    </source>
</reference>
<dbReference type="AlphaFoldDB" id="A0A6I2FBN8"/>
<comment type="cofactor">
    <cofactor evidence="6">
        <name>Zn(2+)</name>
        <dbReference type="ChEBI" id="CHEBI:29105"/>
    </cofactor>
    <text evidence="6">Binds 1 zinc ion per subunit.</text>
</comment>
<keyword evidence="1 6" id="KW-0645">Protease</keyword>
<evidence type="ECO:0000313" key="10">
    <source>
        <dbReference type="Proteomes" id="UP000431080"/>
    </source>
</evidence>
<feature type="domain" description="Peptidase M48" evidence="8">
    <location>
        <begin position="133"/>
        <end position="201"/>
    </location>
</feature>
<gene>
    <name evidence="9" type="ORF">GE115_16930</name>
</gene>
<proteinExistence type="inferred from homology"/>
<evidence type="ECO:0000259" key="8">
    <source>
        <dbReference type="Pfam" id="PF01435"/>
    </source>
</evidence>
<evidence type="ECO:0000256" key="3">
    <source>
        <dbReference type="ARBA" id="ARBA00022801"/>
    </source>
</evidence>
<evidence type="ECO:0000313" key="9">
    <source>
        <dbReference type="EMBL" id="MRG61544.1"/>
    </source>
</evidence>
<keyword evidence="7" id="KW-1133">Transmembrane helix</keyword>
<dbReference type="PANTHER" id="PTHR34978:SF3">
    <property type="entry name" value="SLR0241 PROTEIN"/>
    <property type="match status" value="1"/>
</dbReference>
<dbReference type="Proteomes" id="UP000431080">
    <property type="component" value="Unassembled WGS sequence"/>
</dbReference>
<protein>
    <submittedName>
        <fullName evidence="9">M48 family metalloprotease</fullName>
    </submittedName>
</protein>
<evidence type="ECO:0000256" key="4">
    <source>
        <dbReference type="ARBA" id="ARBA00022833"/>
    </source>
</evidence>
<dbReference type="GO" id="GO:0004222">
    <property type="term" value="F:metalloendopeptidase activity"/>
    <property type="evidence" value="ECO:0007669"/>
    <property type="project" value="InterPro"/>
</dbReference>
<feature type="transmembrane region" description="Helical" evidence="7">
    <location>
        <begin position="88"/>
        <end position="113"/>
    </location>
</feature>
<keyword evidence="7" id="KW-0812">Transmembrane</keyword>
<evidence type="ECO:0000256" key="6">
    <source>
        <dbReference type="RuleBase" id="RU003983"/>
    </source>
</evidence>
<feature type="transmembrane region" description="Helical" evidence="7">
    <location>
        <begin position="34"/>
        <end position="58"/>
    </location>
</feature>
<evidence type="ECO:0000256" key="5">
    <source>
        <dbReference type="ARBA" id="ARBA00023049"/>
    </source>
</evidence>
<evidence type="ECO:0000256" key="1">
    <source>
        <dbReference type="ARBA" id="ARBA00022670"/>
    </source>
</evidence>
<dbReference type="GO" id="GO:0006508">
    <property type="term" value="P:proteolysis"/>
    <property type="evidence" value="ECO:0007669"/>
    <property type="project" value="UniProtKB-KW"/>
</dbReference>
<accession>A0A6I2FBN8</accession>
<dbReference type="InterPro" id="IPR052173">
    <property type="entry name" value="Beta-lactam_resp_regulator"/>
</dbReference>
<dbReference type="CDD" id="cd07326">
    <property type="entry name" value="M56_BlaR1_MecR1_like"/>
    <property type="match status" value="1"/>
</dbReference>
<keyword evidence="10" id="KW-1185">Reference proteome</keyword>
<feature type="transmembrane region" description="Helical" evidence="7">
    <location>
        <begin position="282"/>
        <end position="307"/>
    </location>
</feature>
<dbReference type="InterPro" id="IPR001915">
    <property type="entry name" value="Peptidase_M48"/>
</dbReference>
<dbReference type="PANTHER" id="PTHR34978">
    <property type="entry name" value="POSSIBLE SENSOR-TRANSDUCER PROTEIN BLAR"/>
    <property type="match status" value="1"/>
</dbReference>
<keyword evidence="7" id="KW-0472">Membrane</keyword>
<dbReference type="EMBL" id="WJIF01000014">
    <property type="protein sequence ID" value="MRG61544.1"/>
    <property type="molecule type" value="Genomic_DNA"/>
</dbReference>
<dbReference type="Gene3D" id="3.30.2010.10">
    <property type="entry name" value="Metalloproteases ('zincins'), catalytic domain"/>
    <property type="match status" value="1"/>
</dbReference>
<dbReference type="Pfam" id="PF01435">
    <property type="entry name" value="Peptidase_M48"/>
    <property type="match status" value="1"/>
</dbReference>
<keyword evidence="4 6" id="KW-0862">Zinc</keyword>
<sequence>MLAIAALLGVLAVALAWPVPVALSRAEWPARAPGLALALWQAIALGGALSMIGCLVVVGTAPDGSIVGSAEALLPAFASGPIPAEFGVVHLVALTLAAGLAVHLALNLAATAARAERERRRQHQLIAILSDPMPGEPRTRVLAHPVPLAYCVPGLRTATVLTEGLVAVLSPDELRAVVAHERTHLEQFHHLVLLAFRAWHQALPWFPIANRAERAVTVLTEMLADDGARRATGAAPLAGALERLGVAGEPGAYADSGGVEPDRETVEARLARLRSPGPPLGGLARIATAVVAVVIVATPLVAMLMIIR</sequence>
<evidence type="ECO:0000256" key="2">
    <source>
        <dbReference type="ARBA" id="ARBA00022723"/>
    </source>
</evidence>
<comment type="similarity">
    <text evidence="6">Belongs to the peptidase M48 family.</text>
</comment>
<evidence type="ECO:0000256" key="7">
    <source>
        <dbReference type="SAM" id="Phobius"/>
    </source>
</evidence>
<keyword evidence="5 6" id="KW-0482">Metalloprotease</keyword>
<keyword evidence="2" id="KW-0479">Metal-binding</keyword>
<comment type="caution">
    <text evidence="9">The sequence shown here is derived from an EMBL/GenBank/DDBJ whole genome shotgun (WGS) entry which is preliminary data.</text>
</comment>
<dbReference type="GO" id="GO:0046872">
    <property type="term" value="F:metal ion binding"/>
    <property type="evidence" value="ECO:0007669"/>
    <property type="project" value="UniProtKB-KW"/>
</dbReference>
<dbReference type="RefSeq" id="WP_153685941.1">
    <property type="nucleotide sequence ID" value="NZ_WJIF01000014.1"/>
</dbReference>
<organism evidence="9 10">
    <name type="scientific">Agromyces agglutinans</name>
    <dbReference type="NCBI Taxonomy" id="2662258"/>
    <lineage>
        <taxon>Bacteria</taxon>
        <taxon>Bacillati</taxon>
        <taxon>Actinomycetota</taxon>
        <taxon>Actinomycetes</taxon>
        <taxon>Micrococcales</taxon>
        <taxon>Microbacteriaceae</taxon>
        <taxon>Agromyces</taxon>
    </lineage>
</organism>
<name>A0A6I2FBN8_9MICO</name>